<keyword evidence="2" id="KW-0732">Signal</keyword>
<dbReference type="InterPro" id="IPR008929">
    <property type="entry name" value="Chondroitin_lyas"/>
</dbReference>
<dbReference type="Pfam" id="PF16889">
    <property type="entry name" value="Hepar_II_III_N"/>
    <property type="match status" value="1"/>
</dbReference>
<evidence type="ECO:0000256" key="4">
    <source>
        <dbReference type="ARBA" id="ARBA00023239"/>
    </source>
</evidence>
<keyword evidence="3" id="KW-0574">Periplasm</keyword>
<evidence type="ECO:0000313" key="7">
    <source>
        <dbReference type="EMBL" id="SIS71680.1"/>
    </source>
</evidence>
<gene>
    <name evidence="7" type="ORF">SAMN05421790_10498</name>
</gene>
<dbReference type="PANTHER" id="PTHR39210">
    <property type="entry name" value="HEPARIN-SULFATE LYASE"/>
    <property type="match status" value="1"/>
</dbReference>
<reference evidence="8" key="1">
    <citation type="submission" date="2017-01" db="EMBL/GenBank/DDBJ databases">
        <authorList>
            <person name="Varghese N."/>
            <person name="Submissions S."/>
        </authorList>
    </citation>
    <scope>NUCLEOTIDE SEQUENCE [LARGE SCALE GENOMIC DNA]</scope>
    <source>
        <strain evidence="8">DSM 45196</strain>
    </source>
</reference>
<protein>
    <submittedName>
        <fullName evidence="7">Heparinase II/III-like protein</fullName>
    </submittedName>
</protein>
<feature type="domain" description="Heparinase II/III-like C-terminal" evidence="5">
    <location>
        <begin position="356"/>
        <end position="581"/>
    </location>
</feature>
<organism evidence="7 8">
    <name type="scientific">Kroppenstedtia eburnea</name>
    <dbReference type="NCBI Taxonomy" id="714067"/>
    <lineage>
        <taxon>Bacteria</taxon>
        <taxon>Bacillati</taxon>
        <taxon>Bacillota</taxon>
        <taxon>Bacilli</taxon>
        <taxon>Bacillales</taxon>
        <taxon>Thermoactinomycetaceae</taxon>
        <taxon>Kroppenstedtia</taxon>
    </lineage>
</organism>
<accession>A0A1N7LD49</accession>
<keyword evidence="8" id="KW-1185">Reference proteome</keyword>
<evidence type="ECO:0000259" key="5">
    <source>
        <dbReference type="Pfam" id="PF07940"/>
    </source>
</evidence>
<dbReference type="InterPro" id="IPR012480">
    <property type="entry name" value="Hepar_II_III_C"/>
</dbReference>
<comment type="subcellular location">
    <subcellularLocation>
        <location evidence="1">Periplasm</location>
    </subcellularLocation>
</comment>
<dbReference type="Gene3D" id="2.70.98.70">
    <property type="match status" value="1"/>
</dbReference>
<dbReference type="EMBL" id="FTOD01000004">
    <property type="protein sequence ID" value="SIS71680.1"/>
    <property type="molecule type" value="Genomic_DNA"/>
</dbReference>
<proteinExistence type="predicted"/>
<dbReference type="Gene3D" id="1.50.10.100">
    <property type="entry name" value="Chondroitin AC/alginate lyase"/>
    <property type="match status" value="1"/>
</dbReference>
<sequence length="675" mass="78587">MKQPVFFWSENDRETIVEACRQHWADEVGEVLKRADLACDNTFIFTHRWDMERCEQPVSFPEAIDWTFRLNGDFEWTVMLNRARYMADLGQAYWLTGDEKYASSYIRLLKNWLIQNPLTEEEVHFSKERSYNVKDTWRKLDSGIRMGNWLKGYYCIRSSPLWGEEEESLFQQGVQLHGMYLQLAFTPHDLQSNWGFLESNGLFQIGLLFPWIDDADRWLHTAIGRLVKMAELQVFEDGMHNEQCSMYHHEVLHCLFEPIRLAEINGLEIPAVLKETLNRMFTASLALIQPDGHQPALSDSDATPMRDVLSRGAVLFRRGDLKQQGYPVLDYEGIWYFGRDGAKRYERLESREPDFCSVELQQAGVAVMRSDWSPEARYLLFDGGHMDLIQAHGHDDFLHIGLSARGREFLVDPGRYTYMENEDRKYFKESFQHNLLTVDDLPISVYESSWEWSQVAVPVNRFWRTHPDFDYVQAGHDGYWRLDQPVQVLRQILFVKPDYWILVDTCRSKGVHQYKQHFHFTEGTPLHVNPETGMVETRYGDGPNLKLIPLSKMEVRIEPCWISRHYNQKSPSSKVTFTQEGTGLTKFVTLLVPFTDEQEAEVKLETLTVLDTYGNPVSPDRVSAWRVGRAAGSEVVLFSHQGPYSYRFAQYHMSGEILLIREEGGKTTRAHVVKV</sequence>
<dbReference type="PANTHER" id="PTHR39210:SF1">
    <property type="entry name" value="HEPARIN-SULFATE LYASE"/>
    <property type="match status" value="1"/>
</dbReference>
<evidence type="ECO:0000256" key="3">
    <source>
        <dbReference type="ARBA" id="ARBA00022764"/>
    </source>
</evidence>
<dbReference type="Proteomes" id="UP000186795">
    <property type="component" value="Unassembled WGS sequence"/>
</dbReference>
<keyword evidence="4" id="KW-0456">Lyase</keyword>
<evidence type="ECO:0000259" key="6">
    <source>
        <dbReference type="Pfam" id="PF16889"/>
    </source>
</evidence>
<evidence type="ECO:0000313" key="8">
    <source>
        <dbReference type="Proteomes" id="UP000186795"/>
    </source>
</evidence>
<dbReference type="Pfam" id="PF07940">
    <property type="entry name" value="Hepar_II_III_C"/>
    <property type="match status" value="1"/>
</dbReference>
<dbReference type="SUPFAM" id="SSF48230">
    <property type="entry name" value="Chondroitin AC/alginate lyase"/>
    <property type="match status" value="1"/>
</dbReference>
<name>A0A1N7LD49_9BACL</name>
<dbReference type="AlphaFoldDB" id="A0A1N7LD49"/>
<evidence type="ECO:0000256" key="1">
    <source>
        <dbReference type="ARBA" id="ARBA00004418"/>
    </source>
</evidence>
<dbReference type="GO" id="GO:0042597">
    <property type="term" value="C:periplasmic space"/>
    <property type="evidence" value="ECO:0007669"/>
    <property type="project" value="UniProtKB-SubCell"/>
</dbReference>
<dbReference type="RefSeq" id="WP_234992574.1">
    <property type="nucleotide sequence ID" value="NZ_CP048103.1"/>
</dbReference>
<feature type="domain" description="Heparin-sulfate lyase N-terminal" evidence="6">
    <location>
        <begin position="40"/>
        <end position="304"/>
    </location>
</feature>
<dbReference type="GO" id="GO:0016829">
    <property type="term" value="F:lyase activity"/>
    <property type="evidence" value="ECO:0007669"/>
    <property type="project" value="UniProtKB-KW"/>
</dbReference>
<dbReference type="InterPro" id="IPR031680">
    <property type="entry name" value="Hepar_II_III_N"/>
</dbReference>
<evidence type="ECO:0000256" key="2">
    <source>
        <dbReference type="ARBA" id="ARBA00022729"/>
    </source>
</evidence>